<feature type="region of interest" description="Disordered" evidence="4">
    <location>
        <begin position="42"/>
        <end position="101"/>
    </location>
</feature>
<dbReference type="GO" id="GO:1990904">
    <property type="term" value="C:ribonucleoprotein complex"/>
    <property type="evidence" value="ECO:0007669"/>
    <property type="project" value="UniProtKB-KW"/>
</dbReference>
<keyword evidence="2" id="KW-0689">Ribosomal protein</keyword>
<comment type="similarity">
    <text evidence="1">Belongs to the universal ribosomal protein uL4 family.</text>
</comment>
<dbReference type="PANTHER" id="PTHR10746:SF6">
    <property type="entry name" value="LARGE RIBOSOMAL SUBUNIT PROTEIN UL4M"/>
    <property type="match status" value="1"/>
</dbReference>
<dbReference type="EMBL" id="UINC01095386">
    <property type="protein sequence ID" value="SVC51428.1"/>
    <property type="molecule type" value="Genomic_DNA"/>
</dbReference>
<name>A0A382MSP5_9ZZZZ</name>
<keyword evidence="3" id="KW-0687">Ribonucleoprotein</keyword>
<dbReference type="InterPro" id="IPR023574">
    <property type="entry name" value="Ribosomal_uL4_dom_sf"/>
</dbReference>
<dbReference type="NCBIfam" id="TIGR03953">
    <property type="entry name" value="rplD_bact"/>
    <property type="match status" value="1"/>
</dbReference>
<evidence type="ECO:0000256" key="4">
    <source>
        <dbReference type="SAM" id="MobiDB-lite"/>
    </source>
</evidence>
<evidence type="ECO:0000256" key="2">
    <source>
        <dbReference type="ARBA" id="ARBA00022980"/>
    </source>
</evidence>
<dbReference type="AlphaFoldDB" id="A0A382MSP5"/>
<accession>A0A382MSP5</accession>
<evidence type="ECO:0000256" key="1">
    <source>
        <dbReference type="ARBA" id="ARBA00010528"/>
    </source>
</evidence>
<proteinExistence type="inferred from homology"/>
<sequence>MKLDVKTLSGSGSGKMTVGFEVIEDDKGNQAVHDVVVAHMAAQRSGTAKTKDRGEVSGTGKKPWRQKGTGRARTGSRRTNIFTGGGVVHGPHPRDMSKKVNAKTRQLALRRALSERMKDGEVIVVESLKLESKKT</sequence>
<evidence type="ECO:0000313" key="5">
    <source>
        <dbReference type="EMBL" id="SVC51428.1"/>
    </source>
</evidence>
<gene>
    <name evidence="5" type="ORF">METZ01_LOCUS304282</name>
</gene>
<dbReference type="Pfam" id="PF00573">
    <property type="entry name" value="Ribosomal_L4"/>
    <property type="match status" value="1"/>
</dbReference>
<evidence type="ECO:0000256" key="3">
    <source>
        <dbReference type="ARBA" id="ARBA00023274"/>
    </source>
</evidence>
<dbReference type="InterPro" id="IPR013005">
    <property type="entry name" value="Ribosomal_uL4-like"/>
</dbReference>
<dbReference type="PANTHER" id="PTHR10746">
    <property type="entry name" value="50S RIBOSOMAL PROTEIN L4"/>
    <property type="match status" value="1"/>
</dbReference>
<organism evidence="5">
    <name type="scientific">marine metagenome</name>
    <dbReference type="NCBI Taxonomy" id="408172"/>
    <lineage>
        <taxon>unclassified sequences</taxon>
        <taxon>metagenomes</taxon>
        <taxon>ecological metagenomes</taxon>
    </lineage>
</organism>
<evidence type="ECO:0008006" key="6">
    <source>
        <dbReference type="Google" id="ProtNLM"/>
    </source>
</evidence>
<dbReference type="GO" id="GO:0006412">
    <property type="term" value="P:translation"/>
    <property type="evidence" value="ECO:0007669"/>
    <property type="project" value="InterPro"/>
</dbReference>
<dbReference type="GO" id="GO:0003735">
    <property type="term" value="F:structural constituent of ribosome"/>
    <property type="evidence" value="ECO:0007669"/>
    <property type="project" value="InterPro"/>
</dbReference>
<dbReference type="InterPro" id="IPR002136">
    <property type="entry name" value="Ribosomal_uL4"/>
</dbReference>
<dbReference type="GO" id="GO:0005840">
    <property type="term" value="C:ribosome"/>
    <property type="evidence" value="ECO:0007669"/>
    <property type="project" value="UniProtKB-KW"/>
</dbReference>
<dbReference type="SUPFAM" id="SSF52166">
    <property type="entry name" value="Ribosomal protein L4"/>
    <property type="match status" value="1"/>
</dbReference>
<protein>
    <recommendedName>
        <fullName evidence="6">50S ribosomal protein L4</fullName>
    </recommendedName>
</protein>
<dbReference type="Gene3D" id="3.40.1370.10">
    <property type="match status" value="1"/>
</dbReference>
<feature type="compositionally biased region" description="Basic residues" evidence="4">
    <location>
        <begin position="62"/>
        <end position="76"/>
    </location>
</feature>
<reference evidence="5" key="1">
    <citation type="submission" date="2018-05" db="EMBL/GenBank/DDBJ databases">
        <authorList>
            <person name="Lanie J.A."/>
            <person name="Ng W.-L."/>
            <person name="Kazmierczak K.M."/>
            <person name="Andrzejewski T.M."/>
            <person name="Davidsen T.M."/>
            <person name="Wayne K.J."/>
            <person name="Tettelin H."/>
            <person name="Glass J.I."/>
            <person name="Rusch D."/>
            <person name="Podicherti R."/>
            <person name="Tsui H.-C.T."/>
            <person name="Winkler M.E."/>
        </authorList>
    </citation>
    <scope>NUCLEOTIDE SEQUENCE</scope>
</reference>
<feature type="non-terminal residue" evidence="5">
    <location>
        <position position="135"/>
    </location>
</feature>